<dbReference type="AlphaFoldDB" id="A0A4Q0AI35"/>
<dbReference type="SUPFAM" id="SSF50346">
    <property type="entry name" value="PRC-barrel domain"/>
    <property type="match status" value="1"/>
</dbReference>
<organism evidence="1 2">
    <name type="scientific">Candidatus Microsaccharimonas sossegonensis</name>
    <dbReference type="NCBI Taxonomy" id="2506948"/>
    <lineage>
        <taxon>Bacteria</taxon>
        <taxon>Candidatus Saccharimonadota</taxon>
        <taxon>Candidatus Saccharimonadia</taxon>
        <taxon>Candidatus Saccharimonadales</taxon>
        <taxon>Candidatus Saccharimonadaceae</taxon>
        <taxon>Candidatus Microsaccharimonas</taxon>
    </lineage>
</organism>
<proteinExistence type="predicted"/>
<accession>A0A4Q0AI35</accession>
<evidence type="ECO:0000313" key="1">
    <source>
        <dbReference type="EMBL" id="RWZ78268.1"/>
    </source>
</evidence>
<sequence>MLVLGTRLKDTPVMSLQTGTRLASTSHPLINPANLKILAFELDGPLLTEKPSFLRVADIRELSGVGMIIDSSDELIGLDDVIKVKELYNLGFTLIGMNVIDEHKKKLGKVDNYTIETSNFVIEQLNVKHGILRGLTDTGLLIHRSQITEINDNEIIVKSTAKKIRAEPVMEAVRHEYVNPFRRPAGQPESTDTSN</sequence>
<dbReference type="EMBL" id="SCKX01000001">
    <property type="protein sequence ID" value="RWZ78268.1"/>
    <property type="molecule type" value="Genomic_DNA"/>
</dbReference>
<gene>
    <name evidence="1" type="ORF">EOT05_00685</name>
</gene>
<evidence type="ECO:0000313" key="2">
    <source>
        <dbReference type="Proteomes" id="UP000289257"/>
    </source>
</evidence>
<name>A0A4Q0AI35_9BACT</name>
<dbReference type="InterPro" id="IPR011033">
    <property type="entry name" value="PRC_barrel-like_sf"/>
</dbReference>
<dbReference type="Proteomes" id="UP000289257">
    <property type="component" value="Unassembled WGS sequence"/>
</dbReference>
<comment type="caution">
    <text evidence="1">The sequence shown here is derived from an EMBL/GenBank/DDBJ whole genome shotgun (WGS) entry which is preliminary data.</text>
</comment>
<keyword evidence="2" id="KW-1185">Reference proteome</keyword>
<protein>
    <submittedName>
        <fullName evidence="1">Uncharacterized protein</fullName>
    </submittedName>
</protein>
<reference evidence="1" key="1">
    <citation type="submission" date="2019-01" db="EMBL/GenBank/DDBJ databases">
        <title>Genomic signatures and co-occurrence patterns of the ultra-small Saccharimodia (Patescibacteria phylum) suggest a symbiotic lifestyle.</title>
        <authorList>
            <person name="Lemos L."/>
            <person name="Medeiros J."/>
            <person name="Andreote F."/>
            <person name="Fernandes G."/>
            <person name="Varani A."/>
            <person name="Oliveira G."/>
            <person name="Pylro V."/>
        </authorList>
    </citation>
    <scope>NUCLEOTIDE SEQUENCE [LARGE SCALE GENOMIC DNA]</scope>
    <source>
        <strain evidence="1">AMD02</strain>
    </source>
</reference>
<dbReference type="Gene3D" id="2.30.30.240">
    <property type="entry name" value="PRC-barrel domain"/>
    <property type="match status" value="1"/>
</dbReference>